<name>A0ABX5FC28_9CHRO</name>
<dbReference type="Gene3D" id="3.50.50.60">
    <property type="entry name" value="FAD/NAD(P)-binding domain"/>
    <property type="match status" value="1"/>
</dbReference>
<evidence type="ECO:0000313" key="5">
    <source>
        <dbReference type="Proteomes" id="UP000238218"/>
    </source>
</evidence>
<dbReference type="SUPFAM" id="SSF51905">
    <property type="entry name" value="FAD/NAD(P)-binding domain"/>
    <property type="match status" value="1"/>
</dbReference>
<gene>
    <name evidence="4" type="ORF">C7B81_02285</name>
</gene>
<feature type="domain" description="FAD-binding" evidence="3">
    <location>
        <begin position="52"/>
        <end position="377"/>
    </location>
</feature>
<evidence type="ECO:0000256" key="2">
    <source>
        <dbReference type="ARBA" id="ARBA00023033"/>
    </source>
</evidence>
<evidence type="ECO:0000256" key="1">
    <source>
        <dbReference type="ARBA" id="ARBA00023002"/>
    </source>
</evidence>
<dbReference type="InterPro" id="IPR002938">
    <property type="entry name" value="FAD-bd"/>
</dbReference>
<dbReference type="Pfam" id="PF01494">
    <property type="entry name" value="FAD_binding_3"/>
    <property type="match status" value="1"/>
</dbReference>
<dbReference type="InterPro" id="IPR050493">
    <property type="entry name" value="FAD-dep_Monooxygenase_BioMet"/>
</dbReference>
<proteinExistence type="predicted"/>
<dbReference type="PRINTS" id="PR00420">
    <property type="entry name" value="RNGMNOXGNASE"/>
</dbReference>
<dbReference type="PANTHER" id="PTHR13789:SF309">
    <property type="entry name" value="PUTATIVE (AFU_ORTHOLOGUE AFUA_6G14510)-RELATED"/>
    <property type="match status" value="1"/>
</dbReference>
<accession>A0ABX5FC28</accession>
<organism evidence="4 5">
    <name type="scientific">Aphanothece cf. minutissima CCALA 015</name>
    <dbReference type="NCBI Taxonomy" id="2107695"/>
    <lineage>
        <taxon>Bacteria</taxon>
        <taxon>Bacillati</taxon>
        <taxon>Cyanobacteriota</taxon>
        <taxon>Cyanophyceae</taxon>
        <taxon>Oscillatoriophycideae</taxon>
        <taxon>Chroococcales</taxon>
        <taxon>Aphanothecaceae</taxon>
        <taxon>Aphanothece</taxon>
    </lineage>
</organism>
<keyword evidence="5" id="KW-1185">Reference proteome</keyword>
<keyword evidence="1" id="KW-0560">Oxidoreductase</keyword>
<protein>
    <recommendedName>
        <fullName evidence="3">FAD-binding domain-containing protein</fullName>
    </recommendedName>
</protein>
<dbReference type="InterPro" id="IPR036188">
    <property type="entry name" value="FAD/NAD-bd_sf"/>
</dbReference>
<keyword evidence="2" id="KW-0503">Monooxygenase</keyword>
<dbReference type="EMBL" id="PVWP01000001">
    <property type="protein sequence ID" value="PSB39491.1"/>
    <property type="molecule type" value="Genomic_DNA"/>
</dbReference>
<comment type="caution">
    <text evidence="4">The sequence shown here is derived from an EMBL/GenBank/DDBJ whole genome shotgun (WGS) entry which is preliminary data.</text>
</comment>
<evidence type="ECO:0000313" key="4">
    <source>
        <dbReference type="EMBL" id="PSB39491.1"/>
    </source>
</evidence>
<sequence length="406" mass="43676">MLSGRGRRTDHEFSGFAGGDASRSVGGCVRPSVPDLRACFLLSVGSSAVIHTAVVGGGACGLALARGLWQQGRPVRVYERAMASHLHGHGFLLLANGLAALRRLGCDPDGTLGHPITSVRILCASGQVLVEHPLEGAVAMLRHDLLNVLLHGAPDALVQYNHPFERFDWDRERARAVCFQNGRSQPADAFVAADGVRSSCRLSLGCGAMTNPGRVKEIVAHVRQPLVAAELGHRFLKVLDPSGGLAVGLVPLGDDRLVWFVQFDSQRFTAPQPSEVGAFLQDHFRGFPVVVRHVLGATDPARAHVWHTVDEDPATRWSKGNVALAGDAAHPLLPFTSQGVNTALEDAVLLSDLLVGCRDPDELPELFCAYERQRRPALLGCVEAGRQMARDFVQPSPTRLQLPLMA</sequence>
<evidence type="ECO:0000259" key="3">
    <source>
        <dbReference type="Pfam" id="PF01494"/>
    </source>
</evidence>
<dbReference type="Proteomes" id="UP000238218">
    <property type="component" value="Unassembled WGS sequence"/>
</dbReference>
<reference evidence="4 5" key="1">
    <citation type="submission" date="2018-03" db="EMBL/GenBank/DDBJ databases">
        <title>The ancient ancestry and fast evolution of plastids.</title>
        <authorList>
            <person name="Moore K.R."/>
            <person name="Magnabosco C."/>
            <person name="Momper L."/>
            <person name="Gold D.A."/>
            <person name="Bosak T."/>
            <person name="Fournier G.P."/>
        </authorList>
    </citation>
    <scope>NUCLEOTIDE SEQUENCE [LARGE SCALE GENOMIC DNA]</scope>
    <source>
        <strain evidence="4 5">CCALA 015</strain>
    </source>
</reference>
<dbReference type="PANTHER" id="PTHR13789">
    <property type="entry name" value="MONOOXYGENASE"/>
    <property type="match status" value="1"/>
</dbReference>